<evidence type="ECO:0000313" key="2">
    <source>
        <dbReference type="EMBL" id="SNQ47069.1"/>
    </source>
</evidence>
<keyword evidence="2" id="KW-0238">DNA-binding</keyword>
<dbReference type="RefSeq" id="WP_101830979.1">
    <property type="nucleotide sequence ID" value="NZ_FZMO01000079.1"/>
</dbReference>
<dbReference type="AlphaFoldDB" id="A0A2I2KN43"/>
<dbReference type="InterPro" id="IPR011990">
    <property type="entry name" value="TPR-like_helical_dom_sf"/>
</dbReference>
<dbReference type="Proteomes" id="UP000234331">
    <property type="component" value="Unassembled WGS sequence"/>
</dbReference>
<keyword evidence="3" id="KW-1185">Reference proteome</keyword>
<name>A0A2I2KN43_9ACTN</name>
<evidence type="ECO:0000313" key="3">
    <source>
        <dbReference type="Proteomes" id="UP000234331"/>
    </source>
</evidence>
<dbReference type="EMBL" id="FZMO01000079">
    <property type="protein sequence ID" value="SNQ47069.1"/>
    <property type="molecule type" value="Genomic_DNA"/>
</dbReference>
<organism evidence="2 3">
    <name type="scientific">Frankia canadensis</name>
    <dbReference type="NCBI Taxonomy" id="1836972"/>
    <lineage>
        <taxon>Bacteria</taxon>
        <taxon>Bacillati</taxon>
        <taxon>Actinomycetota</taxon>
        <taxon>Actinomycetes</taxon>
        <taxon>Frankiales</taxon>
        <taxon>Frankiaceae</taxon>
        <taxon>Frankia</taxon>
    </lineage>
</organism>
<dbReference type="GO" id="GO:0003677">
    <property type="term" value="F:DNA binding"/>
    <property type="evidence" value="ECO:0007669"/>
    <property type="project" value="UniProtKB-KW"/>
</dbReference>
<sequence length="443" mass="47847">MHADAVDALRQRLAARFRDLQDDHGLSGKQIEARTRYDRKNVSQVRNGGRLPARHVLQAYDELFGCGTELTDLGDRIRAADQAERLRGLSARASIPAEDTPNAGPSDGADRREFVELGALTVAAGLAAEVSRRVASADPDPLTLDELDEHLDQIGSSYTSTPHATLTPLIVAGWRDAERLLDSRLSARVRTRVTTMAGLFSFYGGRLAFNLGDDAAARRFASLAELYARDVNDPLLSGSVATLKTSIAYYTGRHTAAAEIAAQARIGAHPYLRARLAAYEARARAAAGQHDQARQALRDMQDSVWLGEPMVGTEPFGEELIHCFLAVVSGRLGDGEYAEPHARRSLAILQTTGGGYEDIGGTYNALAQAFLRRAQPDPEQAADAASRALAVLDGRPTRTVIQRSGQIWQELGARWDGQRAVVELGERLQAHRRALPAGTGSGA</sequence>
<gene>
    <name evidence="2" type="ORF">FRACA_170029</name>
</gene>
<protein>
    <submittedName>
        <fullName evidence="2">DNA-binding protein</fullName>
    </submittedName>
</protein>
<proteinExistence type="predicted"/>
<accession>A0A2I2KN43</accession>
<dbReference type="Gene3D" id="1.25.40.10">
    <property type="entry name" value="Tetratricopeptide repeat domain"/>
    <property type="match status" value="1"/>
</dbReference>
<reference evidence="2 3" key="1">
    <citation type="submission" date="2017-06" db="EMBL/GenBank/DDBJ databases">
        <authorList>
            <person name="Kim H.J."/>
            <person name="Triplett B.A."/>
        </authorList>
    </citation>
    <scope>NUCLEOTIDE SEQUENCE [LARGE SCALE GENOMIC DNA]</scope>
    <source>
        <strain evidence="2">FRACA_ARgP5</strain>
    </source>
</reference>
<evidence type="ECO:0000256" key="1">
    <source>
        <dbReference type="SAM" id="MobiDB-lite"/>
    </source>
</evidence>
<feature type="region of interest" description="Disordered" evidence="1">
    <location>
        <begin position="90"/>
        <end position="110"/>
    </location>
</feature>
<dbReference type="OrthoDB" id="3217615at2"/>